<dbReference type="Proteomes" id="UP001497382">
    <property type="component" value="Unassembled WGS sequence"/>
</dbReference>
<dbReference type="GO" id="GO:0006325">
    <property type="term" value="P:chromatin organization"/>
    <property type="evidence" value="ECO:0007669"/>
    <property type="project" value="UniProtKB-KW"/>
</dbReference>
<dbReference type="AlphaFoldDB" id="A0AAV2A8Z7"/>
<sequence>MCYAILFHASSLVLLQVKNQLHSQSCFQAVLSLRTEAAFTVHKNIIYCSGEKRRGKQKKLEMAGMRIPACSVDPSEAGSTSQESNMMDYHAASNNWNHASAAVYDMSSVEENTNKVRQKLIETGQMDRLKDLMERRLSEVGWRIDMMAKCREIVQKNGSKTSFEMLFQPLRQVGKDNVPEEVKEDVLQKIKYCYESETKEN</sequence>
<keyword evidence="3" id="KW-1185">Reference proteome</keyword>
<dbReference type="GO" id="GO:0006406">
    <property type="term" value="P:mRNA export from nucleus"/>
    <property type="evidence" value="ECO:0007669"/>
    <property type="project" value="UniProtKB-UniRule"/>
</dbReference>
<protein>
    <recommendedName>
        <fullName evidence="1">Transcription and mRNA export factor ENY2</fullName>
    </recommendedName>
    <alternativeName>
        <fullName evidence="1">Enhancer of yellow 2 transcription factor homolog</fullName>
    </alternativeName>
</protein>
<dbReference type="GO" id="GO:0071819">
    <property type="term" value="C:DUBm complex"/>
    <property type="evidence" value="ECO:0007669"/>
    <property type="project" value="UniProtKB-UniRule"/>
</dbReference>
<dbReference type="Gene3D" id="1.10.246.140">
    <property type="match status" value="1"/>
</dbReference>
<evidence type="ECO:0000256" key="1">
    <source>
        <dbReference type="HAMAP-Rule" id="MF_03046"/>
    </source>
</evidence>
<keyword evidence="1" id="KW-0156">Chromatin regulator</keyword>
<keyword evidence="1" id="KW-0509">mRNA transport</keyword>
<comment type="similarity">
    <text evidence="1">Belongs to the ENY2 family.</text>
</comment>
<dbReference type="GO" id="GO:0000124">
    <property type="term" value="C:SAGA complex"/>
    <property type="evidence" value="ECO:0007669"/>
    <property type="project" value="UniProtKB-UniRule"/>
</dbReference>
<name>A0AAV2A8Z7_9ARAC</name>
<gene>
    <name evidence="2" type="ORF">LARSCL_LOCUS10625</name>
</gene>
<dbReference type="EMBL" id="CAXIEN010000125">
    <property type="protein sequence ID" value="CAL1279839.1"/>
    <property type="molecule type" value="Genomic_DNA"/>
</dbReference>
<evidence type="ECO:0000313" key="2">
    <source>
        <dbReference type="EMBL" id="CAL1279839.1"/>
    </source>
</evidence>
<dbReference type="HAMAP" id="MF_03046">
    <property type="entry name" value="ENY2_Sus1"/>
    <property type="match status" value="1"/>
</dbReference>
<keyword evidence="1" id="KW-0804">Transcription</keyword>
<dbReference type="InterPro" id="IPR018783">
    <property type="entry name" value="TF_ENY2"/>
</dbReference>
<dbReference type="Pfam" id="PF10163">
    <property type="entry name" value="EnY2"/>
    <property type="match status" value="1"/>
</dbReference>
<keyword evidence="1" id="KW-0805">Transcription regulation</keyword>
<accession>A0AAV2A8Z7</accession>
<reference evidence="2 3" key="1">
    <citation type="submission" date="2024-04" db="EMBL/GenBank/DDBJ databases">
        <authorList>
            <person name="Rising A."/>
            <person name="Reimegard J."/>
            <person name="Sonavane S."/>
            <person name="Akerstrom W."/>
            <person name="Nylinder S."/>
            <person name="Hedman E."/>
            <person name="Kallberg Y."/>
        </authorList>
    </citation>
    <scope>NUCLEOTIDE SEQUENCE [LARGE SCALE GENOMIC DNA]</scope>
</reference>
<dbReference type="GO" id="GO:0005654">
    <property type="term" value="C:nucleoplasm"/>
    <property type="evidence" value="ECO:0007669"/>
    <property type="project" value="UniProtKB-SubCell"/>
</dbReference>
<comment type="subcellular location">
    <subcellularLocation>
        <location evidence="1">Nucleus</location>
        <location evidence="1">Nucleoplasm</location>
    </subcellularLocation>
</comment>
<proteinExistence type="inferred from homology"/>
<comment type="caution">
    <text evidence="2">The sequence shown here is derived from an EMBL/GenBank/DDBJ whole genome shotgun (WGS) entry which is preliminary data.</text>
</comment>
<keyword evidence="1" id="KW-0539">Nucleus</keyword>
<evidence type="ECO:0000313" key="3">
    <source>
        <dbReference type="Proteomes" id="UP001497382"/>
    </source>
</evidence>
<keyword evidence="1" id="KW-0811">Translocation</keyword>
<keyword evidence="1" id="KW-0813">Transport</keyword>
<dbReference type="GO" id="GO:0006368">
    <property type="term" value="P:transcription elongation by RNA polymerase II"/>
    <property type="evidence" value="ECO:0007669"/>
    <property type="project" value="UniProtKB-UniRule"/>
</dbReference>
<dbReference type="PANTHER" id="PTHR12514">
    <property type="entry name" value="ENHANCER OF YELLOW 2 TRANSCRIPTION FACTOR"/>
    <property type="match status" value="1"/>
</dbReference>
<dbReference type="GO" id="GO:0003713">
    <property type="term" value="F:transcription coactivator activity"/>
    <property type="evidence" value="ECO:0007669"/>
    <property type="project" value="UniProtKB-UniRule"/>
</dbReference>
<organism evidence="2 3">
    <name type="scientific">Larinioides sclopetarius</name>
    <dbReference type="NCBI Taxonomy" id="280406"/>
    <lineage>
        <taxon>Eukaryota</taxon>
        <taxon>Metazoa</taxon>
        <taxon>Ecdysozoa</taxon>
        <taxon>Arthropoda</taxon>
        <taxon>Chelicerata</taxon>
        <taxon>Arachnida</taxon>
        <taxon>Araneae</taxon>
        <taxon>Araneomorphae</taxon>
        <taxon>Entelegynae</taxon>
        <taxon>Araneoidea</taxon>
        <taxon>Araneidae</taxon>
        <taxon>Larinioides</taxon>
    </lineage>
</organism>
<keyword evidence="1" id="KW-0653">Protein transport</keyword>
<dbReference type="InterPro" id="IPR038212">
    <property type="entry name" value="TF_EnY2_sf"/>
</dbReference>
<comment type="subunit">
    <text evidence="1">Component of the nuclear pore complex (NPC)-associated TREX-2 complex (transcription and export complex 2). Component of the SAGA transcription coactivator-HAT complex. Within the SAGA complex, participates to a subcomplex of SAGA called the DUB module (deubiquitination module).</text>
</comment>
<dbReference type="GO" id="GO:0005643">
    <property type="term" value="C:nuclear pore"/>
    <property type="evidence" value="ECO:0007669"/>
    <property type="project" value="UniProtKB-UniRule"/>
</dbReference>
<dbReference type="GO" id="GO:0070390">
    <property type="term" value="C:transcription export complex 2"/>
    <property type="evidence" value="ECO:0007669"/>
    <property type="project" value="UniProtKB-UniRule"/>
</dbReference>
<dbReference type="GO" id="GO:0015031">
    <property type="term" value="P:protein transport"/>
    <property type="evidence" value="ECO:0007669"/>
    <property type="project" value="UniProtKB-KW"/>
</dbReference>
<comment type="function">
    <text evidence="1">Involved in mRNA export coupled transcription activation by association with both the TREX-2 and the SAGA complexes. The transcription regulatory histone acetylation (HAT) complex SAGA is a multiprotein complex that activates transcription by remodeling chromatin and mediating histone acetylation and deubiquitination. Within the SAGA complex, participates to a subcomplex that specifically deubiquitinates histones. The SAGA complex is recruited to specific gene promoters by activators, where it is required for transcription. The TREX-2 complex functions in docking export-competent ribonucleoprotein particles (mRNPs) to the nuclear entrance of the nuclear pore complex (nuclear basket). TREX-2 participates in mRNA export and accurate chromatin positioning in the nucleus by tethering genes to the nuclear periphery.</text>
</comment>
<keyword evidence="1" id="KW-0010">Activator</keyword>